<feature type="domain" description="Heterokaryon incompatibility" evidence="1">
    <location>
        <begin position="68"/>
        <end position="222"/>
    </location>
</feature>
<dbReference type="OrthoDB" id="5416609at2759"/>
<organism evidence="2 3">
    <name type="scientific">Lepidopterella palustris CBS 459.81</name>
    <dbReference type="NCBI Taxonomy" id="1314670"/>
    <lineage>
        <taxon>Eukaryota</taxon>
        <taxon>Fungi</taxon>
        <taxon>Dikarya</taxon>
        <taxon>Ascomycota</taxon>
        <taxon>Pezizomycotina</taxon>
        <taxon>Dothideomycetes</taxon>
        <taxon>Pleosporomycetidae</taxon>
        <taxon>Mytilinidiales</taxon>
        <taxon>Argynnaceae</taxon>
        <taxon>Lepidopterella</taxon>
    </lineage>
</organism>
<evidence type="ECO:0000313" key="3">
    <source>
        <dbReference type="Proteomes" id="UP000250266"/>
    </source>
</evidence>
<dbReference type="InterPro" id="IPR010730">
    <property type="entry name" value="HET"/>
</dbReference>
<dbReference type="Pfam" id="PF06985">
    <property type="entry name" value="HET"/>
    <property type="match status" value="1"/>
</dbReference>
<evidence type="ECO:0000313" key="2">
    <source>
        <dbReference type="EMBL" id="OCK80681.1"/>
    </source>
</evidence>
<dbReference type="Proteomes" id="UP000250266">
    <property type="component" value="Unassembled WGS sequence"/>
</dbReference>
<dbReference type="PANTHER" id="PTHR24148">
    <property type="entry name" value="ANKYRIN REPEAT DOMAIN-CONTAINING PROTEIN 39 HOMOLOG-RELATED"/>
    <property type="match status" value="1"/>
</dbReference>
<dbReference type="AlphaFoldDB" id="A0A8E2EBE4"/>
<evidence type="ECO:0000259" key="1">
    <source>
        <dbReference type="Pfam" id="PF06985"/>
    </source>
</evidence>
<name>A0A8E2EBE4_9PEZI</name>
<proteinExistence type="predicted"/>
<dbReference type="PANTHER" id="PTHR24148:SF73">
    <property type="entry name" value="HET DOMAIN PROTEIN (AFU_ORTHOLOGUE AFUA_8G01020)"/>
    <property type="match status" value="1"/>
</dbReference>
<gene>
    <name evidence="2" type="ORF">K432DRAFT_425579</name>
</gene>
<reference evidence="2 3" key="1">
    <citation type="journal article" date="2016" name="Nat. Commun.">
        <title>Ectomycorrhizal ecology is imprinted in the genome of the dominant symbiotic fungus Cenococcum geophilum.</title>
        <authorList>
            <consortium name="DOE Joint Genome Institute"/>
            <person name="Peter M."/>
            <person name="Kohler A."/>
            <person name="Ohm R.A."/>
            <person name="Kuo A."/>
            <person name="Krutzmann J."/>
            <person name="Morin E."/>
            <person name="Arend M."/>
            <person name="Barry K.W."/>
            <person name="Binder M."/>
            <person name="Choi C."/>
            <person name="Clum A."/>
            <person name="Copeland A."/>
            <person name="Grisel N."/>
            <person name="Haridas S."/>
            <person name="Kipfer T."/>
            <person name="LaButti K."/>
            <person name="Lindquist E."/>
            <person name="Lipzen A."/>
            <person name="Maire R."/>
            <person name="Meier B."/>
            <person name="Mihaltcheva S."/>
            <person name="Molinier V."/>
            <person name="Murat C."/>
            <person name="Poggeler S."/>
            <person name="Quandt C.A."/>
            <person name="Sperisen C."/>
            <person name="Tritt A."/>
            <person name="Tisserant E."/>
            <person name="Crous P.W."/>
            <person name="Henrissat B."/>
            <person name="Nehls U."/>
            <person name="Egli S."/>
            <person name="Spatafora J.W."/>
            <person name="Grigoriev I.V."/>
            <person name="Martin F.M."/>
        </authorList>
    </citation>
    <scope>NUCLEOTIDE SEQUENCE [LARGE SCALE GENOMIC DNA]</scope>
    <source>
        <strain evidence="2 3">CBS 459.81</strain>
    </source>
</reference>
<dbReference type="Pfam" id="PF26639">
    <property type="entry name" value="Het-6_barrel"/>
    <property type="match status" value="1"/>
</dbReference>
<accession>A0A8E2EBE4</accession>
<sequence length="613" mass="68932">MASLTYTPLQDFLTLDTGKNSRTIEESESLVNGDWEIRLLSLLPAKTRDTAITCELLHTTLRVVKGNYDALSYVWADTTTLPPFIRSASACINIAGSEVPVTPNLHAALSRLRYKDRNRLLWVDQICINQADVHERNIQVERMTLIYGLASRTVVWLGEEAENSYRGILLARGLARLRMEHKTETDAMFKAVVAEFSDVERWTALDRILQRAWWHRTWVVQECVVAASVDMVCGYRDISFSELARAMLLLEELRDSGIMPECVGRVNIASVVALLGSRARTAPRGWPGGQPSWEPALGFDSLFKVLSRYRTRDATDPRDKVYALLRLAQDFRDAVRASTSHTNPIPVDYNRAVEDVYSDCVNFLLASTKRLDFLAACRTKRNLVHLPSWVPDWSDTAEAPLSLGEQNKYAATSDSVPCNASIQPHGRRLNALGIPFDHIKLLATPCVEEDFAYPYPSATLRQWKALAFSQGQDEESFARTIIADLYRNRRLSMYAVTSCLDMYRIWHQRSADIWATEVKMDMVLETIDFTHALRRASLGRRFCISERGVAGLVPADAIEGDLLVGLVGANVPYVIRAASTGSGSYVLIGECYLHGFMDGQLTQENARKEFSFM</sequence>
<dbReference type="InterPro" id="IPR052895">
    <property type="entry name" value="HetReg/Transcr_Mod"/>
</dbReference>
<dbReference type="EMBL" id="KV744950">
    <property type="protein sequence ID" value="OCK80681.1"/>
    <property type="molecule type" value="Genomic_DNA"/>
</dbReference>
<protein>
    <recommendedName>
        <fullName evidence="1">Heterokaryon incompatibility domain-containing protein</fullName>
    </recommendedName>
</protein>
<keyword evidence="3" id="KW-1185">Reference proteome</keyword>